<evidence type="ECO:0000256" key="1">
    <source>
        <dbReference type="ARBA" id="ARBA00023125"/>
    </source>
</evidence>
<proteinExistence type="predicted"/>
<dbReference type="InterPro" id="IPR006600">
    <property type="entry name" value="HTH_CenpB_DNA-bd_dom"/>
</dbReference>
<evidence type="ECO:0000313" key="3">
    <source>
        <dbReference type="EMBL" id="KAG6952650.1"/>
    </source>
</evidence>
<dbReference type="EMBL" id="JAENGZ010000901">
    <property type="protein sequence ID" value="KAG6952650.1"/>
    <property type="molecule type" value="Genomic_DNA"/>
</dbReference>
<organism evidence="3 4">
    <name type="scientific">Phytophthora cactorum</name>
    <dbReference type="NCBI Taxonomy" id="29920"/>
    <lineage>
        <taxon>Eukaryota</taxon>
        <taxon>Sar</taxon>
        <taxon>Stramenopiles</taxon>
        <taxon>Oomycota</taxon>
        <taxon>Peronosporomycetes</taxon>
        <taxon>Peronosporales</taxon>
        <taxon>Peronosporaceae</taxon>
        <taxon>Phytophthora</taxon>
    </lineage>
</organism>
<feature type="domain" description="HTH CENPB-type" evidence="2">
    <location>
        <begin position="1"/>
        <end position="40"/>
    </location>
</feature>
<evidence type="ECO:0000259" key="2">
    <source>
        <dbReference type="PROSITE" id="PS51253"/>
    </source>
</evidence>
<accession>A0A8T1U2Q6</accession>
<dbReference type="AlphaFoldDB" id="A0A8T1U2Q6"/>
<protein>
    <recommendedName>
        <fullName evidence="2">HTH CENPB-type domain-containing protein</fullName>
    </recommendedName>
</protein>
<comment type="caution">
    <text evidence="3">The sequence shown here is derived from an EMBL/GenBank/DDBJ whole genome shotgun (WGS) entry which is preliminary data.</text>
</comment>
<dbReference type="Proteomes" id="UP000688947">
    <property type="component" value="Unassembled WGS sequence"/>
</dbReference>
<name>A0A8T1U2Q6_9STRA</name>
<dbReference type="PROSITE" id="PS51253">
    <property type="entry name" value="HTH_CENPB"/>
    <property type="match status" value="1"/>
</dbReference>
<evidence type="ECO:0000313" key="4">
    <source>
        <dbReference type="Proteomes" id="UP000688947"/>
    </source>
</evidence>
<reference evidence="3" key="1">
    <citation type="submission" date="2021-01" db="EMBL/GenBank/DDBJ databases">
        <title>Phytophthora aleatoria, a newly-described species from Pinus radiata is distinct from Phytophthora cactorum isolates based on comparative genomics.</title>
        <authorList>
            <person name="Mcdougal R."/>
            <person name="Panda P."/>
            <person name="Williams N."/>
            <person name="Studholme D.J."/>
        </authorList>
    </citation>
    <scope>NUCLEOTIDE SEQUENCE</scope>
    <source>
        <strain evidence="3">NZFS 3830</strain>
    </source>
</reference>
<keyword evidence="1" id="KW-0238">DNA-binding</keyword>
<sequence length="101" mass="11495">MICLQAKEVASNNGLAEDMFAASGTWVKRFLHRHKMALRTRIRQGQTTPADPQEAAVQFRELVLRTMIEKQCTRLFNADQTGKFLFFVHAVKKNVLCANSN</sequence>
<dbReference type="OrthoDB" id="127815at2759"/>
<gene>
    <name evidence="3" type="ORF">JG687_00012882</name>
</gene>
<dbReference type="GO" id="GO:0003677">
    <property type="term" value="F:DNA binding"/>
    <property type="evidence" value="ECO:0007669"/>
    <property type="project" value="UniProtKB-KW"/>
</dbReference>